<dbReference type="Gene3D" id="3.80.10.10">
    <property type="entry name" value="Ribonuclease Inhibitor"/>
    <property type="match status" value="1"/>
</dbReference>
<sequence>MAPRPEPLTVVGAGALECPGHGCRCSRPPFESGLTVNCSNLNSERVQHDVVRLLPRNTKILFLERDKLERLPGPIGSQLALHALKLGGNQIEYISRGAFRSQQALVSLDLSNNNLRTLPDMAFQGLASVYDIALDRNRFQYIPINSLTYLTSMRRLDLDYNRISSVHNNLSKLKTINFL</sequence>
<protein>
    <submittedName>
        <fullName evidence="5">Leucine-rich repeat-containing G-protein coupled receptor 5-like</fullName>
    </submittedName>
</protein>
<dbReference type="PANTHER" id="PTHR24373">
    <property type="entry name" value="SLIT RELATED LEUCINE-RICH REPEAT NEURONAL PROTEIN"/>
    <property type="match status" value="1"/>
</dbReference>
<dbReference type="InterPro" id="IPR001611">
    <property type="entry name" value="Leu-rich_rpt"/>
</dbReference>
<dbReference type="KEGG" id="bbel:109476690"/>
<dbReference type="PANTHER" id="PTHR24373:SF275">
    <property type="entry name" value="TIR DOMAIN-CONTAINING PROTEIN"/>
    <property type="match status" value="1"/>
</dbReference>
<evidence type="ECO:0000256" key="2">
    <source>
        <dbReference type="ARBA" id="ARBA00022729"/>
    </source>
</evidence>
<evidence type="ECO:0000313" key="5">
    <source>
        <dbReference type="RefSeq" id="XP_019633255.1"/>
    </source>
</evidence>
<dbReference type="GeneID" id="109476690"/>
<dbReference type="RefSeq" id="XP_019633255.1">
    <property type="nucleotide sequence ID" value="XM_019777696.1"/>
</dbReference>
<dbReference type="OrthoDB" id="6343311at2759"/>
<dbReference type="SMART" id="SM00369">
    <property type="entry name" value="LRR_TYP"/>
    <property type="match status" value="3"/>
</dbReference>
<accession>A0A6P4YV62</accession>
<dbReference type="InterPro" id="IPR050328">
    <property type="entry name" value="Dev_Immune_Receptor"/>
</dbReference>
<evidence type="ECO:0000256" key="1">
    <source>
        <dbReference type="ARBA" id="ARBA00022614"/>
    </source>
</evidence>
<reference evidence="5" key="1">
    <citation type="submission" date="2025-08" db="UniProtKB">
        <authorList>
            <consortium name="RefSeq"/>
        </authorList>
    </citation>
    <scope>IDENTIFICATION</scope>
    <source>
        <tissue evidence="5">Gonad</tissue>
    </source>
</reference>
<keyword evidence="1" id="KW-0433">Leucine-rich repeat</keyword>
<evidence type="ECO:0000256" key="3">
    <source>
        <dbReference type="ARBA" id="ARBA00022737"/>
    </source>
</evidence>
<keyword evidence="2" id="KW-0732">Signal</keyword>
<organism evidence="4 5">
    <name type="scientific">Branchiostoma belcheri</name>
    <name type="common">Amphioxus</name>
    <dbReference type="NCBI Taxonomy" id="7741"/>
    <lineage>
        <taxon>Eukaryota</taxon>
        <taxon>Metazoa</taxon>
        <taxon>Chordata</taxon>
        <taxon>Cephalochordata</taxon>
        <taxon>Leptocardii</taxon>
        <taxon>Amphioxiformes</taxon>
        <taxon>Branchiostomatidae</taxon>
        <taxon>Branchiostoma</taxon>
    </lineage>
</organism>
<keyword evidence="4" id="KW-1185">Reference proteome</keyword>
<dbReference type="InterPro" id="IPR032675">
    <property type="entry name" value="LRR_dom_sf"/>
</dbReference>
<dbReference type="AlphaFoldDB" id="A0A6P4YV62"/>
<evidence type="ECO:0000313" key="4">
    <source>
        <dbReference type="Proteomes" id="UP000515135"/>
    </source>
</evidence>
<dbReference type="Pfam" id="PF13855">
    <property type="entry name" value="LRR_8"/>
    <property type="match status" value="1"/>
</dbReference>
<name>A0A6P4YV62_BRABE</name>
<dbReference type="PROSITE" id="PS51450">
    <property type="entry name" value="LRR"/>
    <property type="match status" value="2"/>
</dbReference>
<keyword evidence="3" id="KW-0677">Repeat</keyword>
<dbReference type="InterPro" id="IPR003591">
    <property type="entry name" value="Leu-rich_rpt_typical-subtyp"/>
</dbReference>
<dbReference type="Proteomes" id="UP000515135">
    <property type="component" value="Unplaced"/>
</dbReference>
<dbReference type="SUPFAM" id="SSF52058">
    <property type="entry name" value="L domain-like"/>
    <property type="match status" value="1"/>
</dbReference>
<gene>
    <name evidence="5" type="primary">LOC109476690</name>
</gene>
<proteinExistence type="predicted"/>
<dbReference type="PRINTS" id="PR00019">
    <property type="entry name" value="LEURICHRPT"/>
</dbReference>